<comment type="caution">
    <text evidence="2">The sequence shown here is derived from an EMBL/GenBank/DDBJ whole genome shotgun (WGS) entry which is preliminary data.</text>
</comment>
<accession>A0A5C6NB63</accession>
<reference evidence="2 3" key="1">
    <citation type="submission" date="2019-04" db="EMBL/GenBank/DDBJ databases">
        <title>Chromosome genome assembly for Takifugu flavidus.</title>
        <authorList>
            <person name="Xiao S."/>
        </authorList>
    </citation>
    <scope>NUCLEOTIDE SEQUENCE [LARGE SCALE GENOMIC DNA]</scope>
    <source>
        <strain evidence="2">HTHZ2018</strain>
        <tissue evidence="2">Muscle</tissue>
    </source>
</reference>
<keyword evidence="3" id="KW-1185">Reference proteome</keyword>
<gene>
    <name evidence="2" type="ORF">D4764_03G0001180</name>
</gene>
<dbReference type="Proteomes" id="UP000324091">
    <property type="component" value="Chromosome 3"/>
</dbReference>
<organism evidence="2 3">
    <name type="scientific">Takifugu flavidus</name>
    <name type="common">sansaifugu</name>
    <dbReference type="NCBI Taxonomy" id="433684"/>
    <lineage>
        <taxon>Eukaryota</taxon>
        <taxon>Metazoa</taxon>
        <taxon>Chordata</taxon>
        <taxon>Craniata</taxon>
        <taxon>Vertebrata</taxon>
        <taxon>Euteleostomi</taxon>
        <taxon>Actinopterygii</taxon>
        <taxon>Neopterygii</taxon>
        <taxon>Teleostei</taxon>
        <taxon>Neoteleostei</taxon>
        <taxon>Acanthomorphata</taxon>
        <taxon>Eupercaria</taxon>
        <taxon>Tetraodontiformes</taxon>
        <taxon>Tetradontoidea</taxon>
        <taxon>Tetraodontidae</taxon>
        <taxon>Takifugu</taxon>
    </lineage>
</organism>
<dbReference type="AlphaFoldDB" id="A0A5C6NB63"/>
<feature type="region of interest" description="Disordered" evidence="1">
    <location>
        <begin position="75"/>
        <end position="95"/>
    </location>
</feature>
<proteinExistence type="predicted"/>
<feature type="compositionally biased region" description="Polar residues" evidence="1">
    <location>
        <begin position="75"/>
        <end position="84"/>
    </location>
</feature>
<dbReference type="EMBL" id="RHFK02000016">
    <property type="protein sequence ID" value="TWW63110.1"/>
    <property type="molecule type" value="Genomic_DNA"/>
</dbReference>
<evidence type="ECO:0000256" key="1">
    <source>
        <dbReference type="SAM" id="MobiDB-lite"/>
    </source>
</evidence>
<sequence length="95" mass="10630">MIVGESSQPRQPYSIQSLKELWTDLIHPGGLATEEFYDYLGNFSPRDTRACPQVPRPCFLTGRRVGGIKEAPTTLRPQHQSAASTMEARNMVHSD</sequence>
<protein>
    <submittedName>
        <fullName evidence="2">Uncharacterized protein</fullName>
    </submittedName>
</protein>
<name>A0A5C6NB63_9TELE</name>
<evidence type="ECO:0000313" key="2">
    <source>
        <dbReference type="EMBL" id="TWW63110.1"/>
    </source>
</evidence>
<evidence type="ECO:0000313" key="3">
    <source>
        <dbReference type="Proteomes" id="UP000324091"/>
    </source>
</evidence>